<evidence type="ECO:0000256" key="1">
    <source>
        <dbReference type="SAM" id="Coils"/>
    </source>
</evidence>
<keyword evidence="5" id="KW-1185">Reference proteome</keyword>
<feature type="compositionally biased region" description="Basic and acidic residues" evidence="2">
    <location>
        <begin position="168"/>
        <end position="177"/>
    </location>
</feature>
<dbReference type="Pfam" id="PF00636">
    <property type="entry name" value="Ribonuclease_3"/>
    <property type="match status" value="1"/>
</dbReference>
<sequence>MVIAGPSTSSITLRDAVKRHPRSSACRLSLCSMAPRRDCKQALPRPPPSTSISKRSYVSGPQASHLQAFRSMARPHHRTTYSLIASTSKPRQHRSTAYLICKFTTVPRARSKSTRASVDRRVKSRERFTEALEEYHAALQAQARAAPTDPASQSRVRWVDRMKTLWEGSSERARQAQEEADEDEDDEEYYNDPAHRIHPSTRPQANRFPSASSSSSTAGKAAAAVSSAAASMSEQASDFFSMRVSNTWTFAHQKIRFPVDKDWPPPLPGVPGTSNAEVAGTSEADTSAVPASLSSAQAPRAAPVSALYPHPITTSTPALPPLGPRSPRDLAALALDVHRFASRPLQQVVRKGTHKSPAAPLSKSLRRQLRELPGSDETFHVAWRGGVGTDETESAALEGLAPADSGGTFFWLAERNTRLEFLGDALAREIASRIVYHSFPDLASGGISTAASHLTTNDTFGFLYELSGMENMRVGLARELLGEAVERERQRVGALEARKGLSEETTEILEVDLQDLDQAGKADRFEAYLAFVRLTHGPLVAEAWFSSLLRPWVERIASDPGFHTTRNISVAAQLRRRAEEKRIEVLEAEETRQREERDRKRYSESRWGSLAIAGKGLLSRLLGREAKGRDASRDRSREK</sequence>
<dbReference type="InterPro" id="IPR000999">
    <property type="entry name" value="RNase_III_dom"/>
</dbReference>
<feature type="compositionally biased region" description="Acidic residues" evidence="2">
    <location>
        <begin position="178"/>
        <end position="190"/>
    </location>
</feature>
<evidence type="ECO:0000313" key="5">
    <source>
        <dbReference type="Proteomes" id="UP000245942"/>
    </source>
</evidence>
<dbReference type="SUPFAM" id="SSF69065">
    <property type="entry name" value="RNase III domain-like"/>
    <property type="match status" value="1"/>
</dbReference>
<dbReference type="Gene3D" id="1.10.1520.10">
    <property type="entry name" value="Ribonuclease III domain"/>
    <property type="match status" value="1"/>
</dbReference>
<dbReference type="EMBL" id="KZ819326">
    <property type="protein sequence ID" value="PWN21150.1"/>
    <property type="molecule type" value="Genomic_DNA"/>
</dbReference>
<feature type="domain" description="RNase III" evidence="3">
    <location>
        <begin position="418"/>
        <end position="537"/>
    </location>
</feature>
<dbReference type="RefSeq" id="XP_025348310.1">
    <property type="nucleotide sequence ID" value="XM_025489596.1"/>
</dbReference>
<evidence type="ECO:0000256" key="2">
    <source>
        <dbReference type="SAM" id="MobiDB-lite"/>
    </source>
</evidence>
<organism evidence="4 5">
    <name type="scientific">Pseudomicrostroma glucosiphilum</name>
    <dbReference type="NCBI Taxonomy" id="1684307"/>
    <lineage>
        <taxon>Eukaryota</taxon>
        <taxon>Fungi</taxon>
        <taxon>Dikarya</taxon>
        <taxon>Basidiomycota</taxon>
        <taxon>Ustilaginomycotina</taxon>
        <taxon>Exobasidiomycetes</taxon>
        <taxon>Microstromatales</taxon>
        <taxon>Microstromatales incertae sedis</taxon>
        <taxon>Pseudomicrostroma</taxon>
    </lineage>
</organism>
<feature type="compositionally biased region" description="Low complexity" evidence="2">
    <location>
        <begin position="205"/>
        <end position="215"/>
    </location>
</feature>
<feature type="region of interest" description="Disordered" evidence="2">
    <location>
        <begin position="168"/>
        <end position="215"/>
    </location>
</feature>
<accession>A0A316U7D8</accession>
<dbReference type="Proteomes" id="UP000245942">
    <property type="component" value="Unassembled WGS sequence"/>
</dbReference>
<name>A0A316U7D8_9BASI</name>
<proteinExistence type="predicted"/>
<dbReference type="GO" id="GO:0004525">
    <property type="term" value="F:ribonuclease III activity"/>
    <property type="evidence" value="ECO:0007669"/>
    <property type="project" value="InterPro"/>
</dbReference>
<feature type="coiled-coil region" evidence="1">
    <location>
        <begin position="569"/>
        <end position="605"/>
    </location>
</feature>
<reference evidence="4 5" key="1">
    <citation type="journal article" date="2018" name="Mol. Biol. Evol.">
        <title>Broad Genomic Sampling Reveals a Smut Pathogenic Ancestry of the Fungal Clade Ustilaginomycotina.</title>
        <authorList>
            <person name="Kijpornyongpan T."/>
            <person name="Mondo S.J."/>
            <person name="Barry K."/>
            <person name="Sandor L."/>
            <person name="Lee J."/>
            <person name="Lipzen A."/>
            <person name="Pangilinan J."/>
            <person name="LaButti K."/>
            <person name="Hainaut M."/>
            <person name="Henrissat B."/>
            <person name="Grigoriev I.V."/>
            <person name="Spatafora J.W."/>
            <person name="Aime M.C."/>
        </authorList>
    </citation>
    <scope>NUCLEOTIDE SEQUENCE [LARGE SCALE GENOMIC DNA]</scope>
    <source>
        <strain evidence="4 5">MCA 4718</strain>
    </source>
</reference>
<evidence type="ECO:0000259" key="3">
    <source>
        <dbReference type="PROSITE" id="PS50142"/>
    </source>
</evidence>
<dbReference type="GeneID" id="37011330"/>
<gene>
    <name evidence="4" type="ORF">BCV69DRAFT_188589</name>
</gene>
<dbReference type="PROSITE" id="PS50142">
    <property type="entry name" value="RNASE_3_2"/>
    <property type="match status" value="1"/>
</dbReference>
<feature type="region of interest" description="Disordered" evidence="2">
    <location>
        <begin position="38"/>
        <end position="59"/>
    </location>
</feature>
<protein>
    <recommendedName>
        <fullName evidence="3">RNase III domain-containing protein</fullName>
    </recommendedName>
</protein>
<dbReference type="InterPro" id="IPR036389">
    <property type="entry name" value="RNase_III_sf"/>
</dbReference>
<dbReference type="OrthoDB" id="2392202at2759"/>
<keyword evidence="1" id="KW-0175">Coiled coil</keyword>
<feature type="region of interest" description="Disordered" evidence="2">
    <location>
        <begin position="260"/>
        <end position="292"/>
    </location>
</feature>
<feature type="compositionally biased region" description="Polar residues" evidence="2">
    <location>
        <begin position="50"/>
        <end position="59"/>
    </location>
</feature>
<dbReference type="AlphaFoldDB" id="A0A316U7D8"/>
<evidence type="ECO:0000313" key="4">
    <source>
        <dbReference type="EMBL" id="PWN21150.1"/>
    </source>
</evidence>
<dbReference type="GO" id="GO:0006396">
    <property type="term" value="P:RNA processing"/>
    <property type="evidence" value="ECO:0007669"/>
    <property type="project" value="InterPro"/>
</dbReference>
<dbReference type="STRING" id="1684307.A0A316U7D8"/>